<evidence type="ECO:0000313" key="3">
    <source>
        <dbReference type="Proteomes" id="UP001152888"/>
    </source>
</evidence>
<dbReference type="EMBL" id="CAKOFQ010007695">
    <property type="protein sequence ID" value="CAH2006586.1"/>
    <property type="molecule type" value="Genomic_DNA"/>
</dbReference>
<accession>A0A9P0Q112</accession>
<protein>
    <submittedName>
        <fullName evidence="2">Uncharacterized protein</fullName>
    </submittedName>
</protein>
<gene>
    <name evidence="2" type="ORF">ACAOBT_LOCUS29176</name>
</gene>
<evidence type="ECO:0000313" key="2">
    <source>
        <dbReference type="EMBL" id="CAH2006586.1"/>
    </source>
</evidence>
<comment type="caution">
    <text evidence="2">The sequence shown here is derived from an EMBL/GenBank/DDBJ whole genome shotgun (WGS) entry which is preliminary data.</text>
</comment>
<feature type="region of interest" description="Disordered" evidence="1">
    <location>
        <begin position="1"/>
        <end position="66"/>
    </location>
</feature>
<keyword evidence="3" id="KW-1185">Reference proteome</keyword>
<organism evidence="2 3">
    <name type="scientific">Acanthoscelides obtectus</name>
    <name type="common">Bean weevil</name>
    <name type="synonym">Bruchus obtectus</name>
    <dbReference type="NCBI Taxonomy" id="200917"/>
    <lineage>
        <taxon>Eukaryota</taxon>
        <taxon>Metazoa</taxon>
        <taxon>Ecdysozoa</taxon>
        <taxon>Arthropoda</taxon>
        <taxon>Hexapoda</taxon>
        <taxon>Insecta</taxon>
        <taxon>Pterygota</taxon>
        <taxon>Neoptera</taxon>
        <taxon>Endopterygota</taxon>
        <taxon>Coleoptera</taxon>
        <taxon>Polyphaga</taxon>
        <taxon>Cucujiformia</taxon>
        <taxon>Chrysomeloidea</taxon>
        <taxon>Chrysomelidae</taxon>
        <taxon>Bruchinae</taxon>
        <taxon>Bruchini</taxon>
        <taxon>Acanthoscelides</taxon>
    </lineage>
</organism>
<reference evidence="2" key="1">
    <citation type="submission" date="2022-03" db="EMBL/GenBank/DDBJ databases">
        <authorList>
            <person name="Sayadi A."/>
        </authorList>
    </citation>
    <scope>NUCLEOTIDE SEQUENCE</scope>
</reference>
<dbReference type="Proteomes" id="UP001152888">
    <property type="component" value="Unassembled WGS sequence"/>
</dbReference>
<dbReference type="AlphaFoldDB" id="A0A9P0Q112"/>
<evidence type="ECO:0000256" key="1">
    <source>
        <dbReference type="SAM" id="MobiDB-lite"/>
    </source>
</evidence>
<sequence length="125" mass="13670">MAFNLAQRMGIPNKFNQKETPIQMPQTETSQMNNLSVRSESLQSGPSGIQNPKASPASSNKSSIPDEVITTGKALDEIMPVPVSSAAVKRDRNKISGEITSEEFIKNKKDAQIKKSSKPVKKNKK</sequence>
<proteinExistence type="predicted"/>
<name>A0A9P0Q112_ACAOB</name>
<feature type="compositionally biased region" description="Polar residues" evidence="1">
    <location>
        <begin position="14"/>
        <end position="50"/>
    </location>
</feature>
<feature type="compositionally biased region" description="Low complexity" evidence="1">
    <location>
        <begin position="51"/>
        <end position="63"/>
    </location>
</feature>